<sequence>MTETITHPTNAGDQAERSIVRHHEQLTGELNERVQALLTAARAGGDLEAARGELIGFLDSSLMPHASAEERTLYTAAHALPQGRLLVEAMTAEHRALADRVAALRHLRERIELAASAAEIRALFAVHLYKENELLLPLLVGAGADLPALLHDTHHLLDHEGSGEHRDH</sequence>
<dbReference type="Gene3D" id="1.20.120.520">
    <property type="entry name" value="nmb1532 protein domain like"/>
    <property type="match status" value="1"/>
</dbReference>
<feature type="domain" description="Hemerythrin-like" evidence="1">
    <location>
        <begin position="19"/>
        <end position="139"/>
    </location>
</feature>
<protein>
    <submittedName>
        <fullName evidence="2">Hemerythrin domain-containing protein</fullName>
    </submittedName>
</protein>
<name>A0A8J7WUL5_9ACTN</name>
<comment type="caution">
    <text evidence="2">The sequence shown here is derived from an EMBL/GenBank/DDBJ whole genome shotgun (WGS) entry which is preliminary data.</text>
</comment>
<gene>
    <name evidence="2" type="ORF">KGA66_24645</name>
</gene>
<dbReference type="AlphaFoldDB" id="A0A8J7WUL5"/>
<dbReference type="RefSeq" id="WP_211471156.1">
    <property type="nucleotide sequence ID" value="NZ_JAGSXH010000133.1"/>
</dbReference>
<dbReference type="EMBL" id="JAGSXH010000133">
    <property type="protein sequence ID" value="MBS2966257.1"/>
    <property type="molecule type" value="Genomic_DNA"/>
</dbReference>
<proteinExistence type="predicted"/>
<keyword evidence="3" id="KW-1185">Reference proteome</keyword>
<evidence type="ECO:0000313" key="3">
    <source>
        <dbReference type="Proteomes" id="UP000677913"/>
    </source>
</evidence>
<dbReference type="InterPro" id="IPR012312">
    <property type="entry name" value="Hemerythrin-like"/>
</dbReference>
<organism evidence="2 3">
    <name type="scientific">Actinocrinis puniceicyclus</name>
    <dbReference type="NCBI Taxonomy" id="977794"/>
    <lineage>
        <taxon>Bacteria</taxon>
        <taxon>Bacillati</taxon>
        <taxon>Actinomycetota</taxon>
        <taxon>Actinomycetes</taxon>
        <taxon>Catenulisporales</taxon>
        <taxon>Actinospicaceae</taxon>
        <taxon>Actinocrinis</taxon>
    </lineage>
</organism>
<reference evidence="2" key="1">
    <citation type="submission" date="2021-04" db="EMBL/GenBank/DDBJ databases">
        <title>Genome based classification of Actinospica acidithermotolerans sp. nov., an actinobacterium isolated from an Indonesian hot spring.</title>
        <authorList>
            <person name="Kusuma A.B."/>
            <person name="Putra K.E."/>
            <person name="Nafisah S."/>
            <person name="Loh J."/>
            <person name="Nouioui I."/>
            <person name="Goodfellow M."/>
        </authorList>
    </citation>
    <scope>NUCLEOTIDE SEQUENCE</scope>
    <source>
        <strain evidence="2">DSM 45618</strain>
    </source>
</reference>
<dbReference type="Pfam" id="PF01814">
    <property type="entry name" value="Hemerythrin"/>
    <property type="match status" value="1"/>
</dbReference>
<evidence type="ECO:0000313" key="2">
    <source>
        <dbReference type="EMBL" id="MBS2966257.1"/>
    </source>
</evidence>
<dbReference type="Proteomes" id="UP000677913">
    <property type="component" value="Unassembled WGS sequence"/>
</dbReference>
<evidence type="ECO:0000259" key="1">
    <source>
        <dbReference type="Pfam" id="PF01814"/>
    </source>
</evidence>
<accession>A0A8J7WUL5</accession>